<dbReference type="KEGG" id="pmrn:116937049"/>
<dbReference type="PANTHER" id="PTHR46105">
    <property type="entry name" value="AGAP004733-PA"/>
    <property type="match status" value="1"/>
</dbReference>
<dbReference type="SMART" id="SM00225">
    <property type="entry name" value="BTB"/>
    <property type="match status" value="1"/>
</dbReference>
<dbReference type="Gene3D" id="3.30.710.10">
    <property type="entry name" value="Potassium Channel Kv1.1, Chain A"/>
    <property type="match status" value="1"/>
</dbReference>
<dbReference type="InterPro" id="IPR000210">
    <property type="entry name" value="BTB/POZ_dom"/>
</dbReference>
<dbReference type="Proteomes" id="UP001318040">
    <property type="component" value="Unplaced"/>
</dbReference>
<dbReference type="PANTHER" id="PTHR46105:SF28">
    <property type="entry name" value="ZINC FINGER PROTEIN 37-LIKE"/>
    <property type="match status" value="1"/>
</dbReference>
<dbReference type="AlphaFoldDB" id="A0AAJ7WJH5"/>
<dbReference type="RefSeq" id="XP_032800059.1">
    <property type="nucleotide sequence ID" value="XM_032944168.1"/>
</dbReference>
<dbReference type="InterPro" id="IPR050457">
    <property type="entry name" value="ZnFinger_BTB_dom_contain"/>
</dbReference>
<dbReference type="GO" id="GO:0000981">
    <property type="term" value="F:DNA-binding transcription factor activity, RNA polymerase II-specific"/>
    <property type="evidence" value="ECO:0007669"/>
    <property type="project" value="TreeGrafter"/>
</dbReference>
<protein>
    <submittedName>
        <fullName evidence="4">Zinc finger and BTB domain-containing protein 17-like</fullName>
    </submittedName>
</protein>
<reference evidence="4" key="1">
    <citation type="submission" date="2025-08" db="UniProtKB">
        <authorList>
            <consortium name="RefSeq"/>
        </authorList>
    </citation>
    <scope>IDENTIFICATION</scope>
    <source>
        <tissue evidence="4">Sperm</tissue>
    </source>
</reference>
<dbReference type="GO" id="GO:0000978">
    <property type="term" value="F:RNA polymerase II cis-regulatory region sequence-specific DNA binding"/>
    <property type="evidence" value="ECO:0007669"/>
    <property type="project" value="TreeGrafter"/>
</dbReference>
<proteinExistence type="predicted"/>
<accession>A0AAJ7WJH5</accession>
<feature type="domain" description="BTB" evidence="2">
    <location>
        <begin position="65"/>
        <end position="127"/>
    </location>
</feature>
<sequence>MEVSLTGHADSVLRGLSRQRRLSPSAGDSAGDSDAHAEDEEDAHAEEEEEDAHAEDEEDDLSALCDCCLVLDGVPHRAHRAVLAACSRYFRRLFAQQPHVDKIDVKNSPGVSLLLESMYSSRLVLSPETAVHVESAARFLEMPGALDACRRFSLLLGGG</sequence>
<dbReference type="Pfam" id="PF00651">
    <property type="entry name" value="BTB"/>
    <property type="match status" value="1"/>
</dbReference>
<evidence type="ECO:0000256" key="1">
    <source>
        <dbReference type="SAM" id="MobiDB-lite"/>
    </source>
</evidence>
<name>A0AAJ7WJH5_PETMA</name>
<evidence type="ECO:0000259" key="2">
    <source>
        <dbReference type="PROSITE" id="PS50097"/>
    </source>
</evidence>
<dbReference type="InterPro" id="IPR011333">
    <property type="entry name" value="SKP1/BTB/POZ_sf"/>
</dbReference>
<feature type="compositionally biased region" description="Acidic residues" evidence="1">
    <location>
        <begin position="37"/>
        <end position="58"/>
    </location>
</feature>
<dbReference type="SUPFAM" id="SSF54695">
    <property type="entry name" value="POZ domain"/>
    <property type="match status" value="1"/>
</dbReference>
<keyword evidence="3" id="KW-1185">Reference proteome</keyword>
<dbReference type="PROSITE" id="PS50097">
    <property type="entry name" value="BTB"/>
    <property type="match status" value="1"/>
</dbReference>
<evidence type="ECO:0000313" key="3">
    <source>
        <dbReference type="Proteomes" id="UP001318040"/>
    </source>
</evidence>
<evidence type="ECO:0000313" key="4">
    <source>
        <dbReference type="RefSeq" id="XP_032800059.1"/>
    </source>
</evidence>
<gene>
    <name evidence="4" type="primary">LOC116937049</name>
</gene>
<feature type="region of interest" description="Disordered" evidence="1">
    <location>
        <begin position="1"/>
        <end position="58"/>
    </location>
</feature>
<organism evidence="3 4">
    <name type="scientific">Petromyzon marinus</name>
    <name type="common">Sea lamprey</name>
    <dbReference type="NCBI Taxonomy" id="7757"/>
    <lineage>
        <taxon>Eukaryota</taxon>
        <taxon>Metazoa</taxon>
        <taxon>Chordata</taxon>
        <taxon>Craniata</taxon>
        <taxon>Vertebrata</taxon>
        <taxon>Cyclostomata</taxon>
        <taxon>Hyperoartia</taxon>
        <taxon>Petromyzontiformes</taxon>
        <taxon>Petromyzontidae</taxon>
        <taxon>Petromyzon</taxon>
    </lineage>
</organism>